<evidence type="ECO:0000256" key="1">
    <source>
        <dbReference type="SAM" id="MobiDB-lite"/>
    </source>
</evidence>
<dbReference type="SUPFAM" id="SSF55073">
    <property type="entry name" value="Nucleotide cyclase"/>
    <property type="match status" value="1"/>
</dbReference>
<dbReference type="EMBL" id="BAAAYK010000038">
    <property type="protein sequence ID" value="GAA3357853.1"/>
    <property type="molecule type" value="Genomic_DNA"/>
</dbReference>
<feature type="region of interest" description="Disordered" evidence="1">
    <location>
        <begin position="200"/>
        <end position="229"/>
    </location>
</feature>
<dbReference type="PANTHER" id="PTHR45138">
    <property type="entry name" value="REGULATORY COMPONENTS OF SENSORY TRANSDUCTION SYSTEM"/>
    <property type="match status" value="1"/>
</dbReference>
<dbReference type="Pfam" id="PF00990">
    <property type="entry name" value="GGDEF"/>
    <property type="match status" value="1"/>
</dbReference>
<dbReference type="Proteomes" id="UP001500483">
    <property type="component" value="Unassembled WGS sequence"/>
</dbReference>
<dbReference type="InterPro" id="IPR043128">
    <property type="entry name" value="Rev_trsase/Diguanyl_cyclase"/>
</dbReference>
<comment type="caution">
    <text evidence="3">The sequence shown here is derived from an EMBL/GenBank/DDBJ whole genome shotgun (WGS) entry which is preliminary data.</text>
</comment>
<name>A0ABP6RP73_9PSEU</name>
<dbReference type="Gene3D" id="3.30.70.270">
    <property type="match status" value="1"/>
</dbReference>
<dbReference type="InterPro" id="IPR000160">
    <property type="entry name" value="GGDEF_dom"/>
</dbReference>
<dbReference type="PROSITE" id="PS50887">
    <property type="entry name" value="GGDEF"/>
    <property type="match status" value="1"/>
</dbReference>
<dbReference type="InterPro" id="IPR029787">
    <property type="entry name" value="Nucleotide_cyclase"/>
</dbReference>
<dbReference type="InterPro" id="IPR050469">
    <property type="entry name" value="Diguanylate_Cyclase"/>
</dbReference>
<dbReference type="NCBIfam" id="TIGR00254">
    <property type="entry name" value="GGDEF"/>
    <property type="match status" value="1"/>
</dbReference>
<keyword evidence="4" id="KW-1185">Reference proteome</keyword>
<proteinExistence type="predicted"/>
<accession>A0ABP6RP73</accession>
<dbReference type="SMART" id="SM00267">
    <property type="entry name" value="GGDEF"/>
    <property type="match status" value="1"/>
</dbReference>
<organism evidence="3 4">
    <name type="scientific">Saccharopolyspora gregorii</name>
    <dbReference type="NCBI Taxonomy" id="33914"/>
    <lineage>
        <taxon>Bacteria</taxon>
        <taxon>Bacillati</taxon>
        <taxon>Actinomycetota</taxon>
        <taxon>Actinomycetes</taxon>
        <taxon>Pseudonocardiales</taxon>
        <taxon>Pseudonocardiaceae</taxon>
        <taxon>Saccharopolyspora</taxon>
    </lineage>
</organism>
<dbReference type="PANTHER" id="PTHR45138:SF9">
    <property type="entry name" value="DIGUANYLATE CYCLASE DGCM-RELATED"/>
    <property type="match status" value="1"/>
</dbReference>
<gene>
    <name evidence="3" type="ORF">GCM10020366_27580</name>
</gene>
<evidence type="ECO:0000313" key="3">
    <source>
        <dbReference type="EMBL" id="GAA3357853.1"/>
    </source>
</evidence>
<feature type="domain" description="GGDEF" evidence="2">
    <location>
        <begin position="65"/>
        <end position="198"/>
    </location>
</feature>
<evidence type="ECO:0000259" key="2">
    <source>
        <dbReference type="PROSITE" id="PS50887"/>
    </source>
</evidence>
<dbReference type="CDD" id="cd01949">
    <property type="entry name" value="GGDEF"/>
    <property type="match status" value="1"/>
</dbReference>
<dbReference type="RefSeq" id="WP_344926823.1">
    <property type="nucleotide sequence ID" value="NZ_BAAAYK010000038.1"/>
</dbReference>
<reference evidence="4" key="1">
    <citation type="journal article" date="2019" name="Int. J. Syst. Evol. Microbiol.">
        <title>The Global Catalogue of Microorganisms (GCM) 10K type strain sequencing project: providing services to taxonomists for standard genome sequencing and annotation.</title>
        <authorList>
            <consortium name="The Broad Institute Genomics Platform"/>
            <consortium name="The Broad Institute Genome Sequencing Center for Infectious Disease"/>
            <person name="Wu L."/>
            <person name="Ma J."/>
        </authorList>
    </citation>
    <scope>NUCLEOTIDE SEQUENCE [LARGE SCALE GENOMIC DNA]</scope>
    <source>
        <strain evidence="4">JCM 9687</strain>
    </source>
</reference>
<sequence>MKPWMHQTCTAAAGAGAVAAGVGWAHAAHRLHHRTRQLRIAHRDPVTGLLTRSGWEHTAPEALRRSSVCGLLDLDGFKQINDTFGHLSGDHVLRVVARRVRGMLPVESVFARLGGDEFVFLAGWDSAEIGVLADELLEAITASLPLGERAVRVGCSAGLVLLRDLPNRPVLLREAVTAADRAMYEAKLFRCGWRRHDPRLHPDPPTDHCSAPPQRVRDHGPQPHLGRTP</sequence>
<protein>
    <recommendedName>
        <fullName evidence="2">GGDEF domain-containing protein</fullName>
    </recommendedName>
</protein>
<evidence type="ECO:0000313" key="4">
    <source>
        <dbReference type="Proteomes" id="UP001500483"/>
    </source>
</evidence>